<dbReference type="Gene3D" id="3.20.20.140">
    <property type="entry name" value="Metal-dependent hydrolases"/>
    <property type="match status" value="1"/>
</dbReference>
<accession>A0A229SZR2</accession>
<dbReference type="Pfam" id="PF04909">
    <property type="entry name" value="Amidohydro_2"/>
    <property type="match status" value="1"/>
</dbReference>
<dbReference type="EMBL" id="NMUL01000030">
    <property type="protein sequence ID" value="OXM64104.1"/>
    <property type="molecule type" value="Genomic_DNA"/>
</dbReference>
<proteinExistence type="predicted"/>
<sequence length="394" mass="45078">MADQLPYKMIDFDTHSYETEDCFTRFMPEAKKDSAIQTVRLASGKKVLLANHKIVNALENDLDKAYVPGSLAEMLRQRSLGVESDSERFFEDIKDEYLRHDARLAKMDEQQIERALMYPGGWALMAEAYLDGIDPLYDNLHSFNRWIDEDWGFNYKDRIYAPAMLSLRDLDRAVAELDTVLDAGARFILLPAGPAYGRSPGDPYFDPIWSRVNEAKARVAFHISEFHYQSNVASQWGWGLVPPFQFSAWQWQNTYGERPITDTLSALIFDNLFGRFPDIQVVVSEFGAEWVPHFLKHMDKSRGMGRNGVWLGGQLPERPSRIFHKHVKVVPYPEDDIVGLVDRLGTADSLVMGSDWPHAEGLAEPADFYDRMSGLGDENRRKFLRDNALSVLED</sequence>
<name>A0A229SZR2_9PSEU</name>
<evidence type="ECO:0000313" key="4">
    <source>
        <dbReference type="Proteomes" id="UP000215199"/>
    </source>
</evidence>
<dbReference type="GO" id="GO:0016831">
    <property type="term" value="F:carboxy-lyase activity"/>
    <property type="evidence" value="ECO:0007669"/>
    <property type="project" value="InterPro"/>
</dbReference>
<evidence type="ECO:0000256" key="1">
    <source>
        <dbReference type="ARBA" id="ARBA00023239"/>
    </source>
</evidence>
<protein>
    <submittedName>
        <fullName evidence="3">Amidohydrolase</fullName>
    </submittedName>
</protein>
<dbReference type="GO" id="GO:0016787">
    <property type="term" value="F:hydrolase activity"/>
    <property type="evidence" value="ECO:0007669"/>
    <property type="project" value="UniProtKB-KW"/>
</dbReference>
<dbReference type="InterPro" id="IPR032466">
    <property type="entry name" value="Metal_Hydrolase"/>
</dbReference>
<dbReference type="Proteomes" id="UP000215199">
    <property type="component" value="Unassembled WGS sequence"/>
</dbReference>
<dbReference type="SUPFAM" id="SSF51556">
    <property type="entry name" value="Metallo-dependent hydrolases"/>
    <property type="match status" value="1"/>
</dbReference>
<dbReference type="OrthoDB" id="8673349at2"/>
<evidence type="ECO:0000313" key="3">
    <source>
        <dbReference type="EMBL" id="OXM64104.1"/>
    </source>
</evidence>
<feature type="domain" description="Amidohydrolase-related" evidence="2">
    <location>
        <begin position="144"/>
        <end position="391"/>
    </location>
</feature>
<dbReference type="RefSeq" id="WP_093950474.1">
    <property type="nucleotide sequence ID" value="NZ_NMUL01000030.1"/>
</dbReference>
<keyword evidence="1" id="KW-0456">Lyase</keyword>
<dbReference type="AlphaFoldDB" id="A0A229SZR2"/>
<dbReference type="GO" id="GO:0019748">
    <property type="term" value="P:secondary metabolic process"/>
    <property type="evidence" value="ECO:0007669"/>
    <property type="project" value="TreeGrafter"/>
</dbReference>
<keyword evidence="4" id="KW-1185">Reference proteome</keyword>
<dbReference type="InterPro" id="IPR006680">
    <property type="entry name" value="Amidohydro-rel"/>
</dbReference>
<gene>
    <name evidence="3" type="ORF">CF165_27565</name>
</gene>
<comment type="caution">
    <text evidence="3">The sequence shown here is derived from an EMBL/GenBank/DDBJ whole genome shotgun (WGS) entry which is preliminary data.</text>
</comment>
<dbReference type="PANTHER" id="PTHR21240">
    <property type="entry name" value="2-AMINO-3-CARBOXYLMUCONATE-6-SEMIALDEHYDE DECARBOXYLASE"/>
    <property type="match status" value="1"/>
</dbReference>
<dbReference type="PANTHER" id="PTHR21240:SF28">
    <property type="entry name" value="ISO-OROTATE DECARBOXYLASE (EUROFUNG)"/>
    <property type="match status" value="1"/>
</dbReference>
<dbReference type="GO" id="GO:0005737">
    <property type="term" value="C:cytoplasm"/>
    <property type="evidence" value="ECO:0007669"/>
    <property type="project" value="TreeGrafter"/>
</dbReference>
<organism evidence="3 4">
    <name type="scientific">Amycolatopsis vastitatis</name>
    <dbReference type="NCBI Taxonomy" id="1905142"/>
    <lineage>
        <taxon>Bacteria</taxon>
        <taxon>Bacillati</taxon>
        <taxon>Actinomycetota</taxon>
        <taxon>Actinomycetes</taxon>
        <taxon>Pseudonocardiales</taxon>
        <taxon>Pseudonocardiaceae</taxon>
        <taxon>Amycolatopsis</taxon>
    </lineage>
</organism>
<keyword evidence="3" id="KW-0378">Hydrolase</keyword>
<reference evidence="4" key="1">
    <citation type="submission" date="2017-07" db="EMBL/GenBank/DDBJ databases">
        <title>Comparative genome mining reveals phylogenetic distribution patterns of secondary metabolites in Amycolatopsis.</title>
        <authorList>
            <person name="Adamek M."/>
            <person name="Alanjary M."/>
            <person name="Sales-Ortells H."/>
            <person name="Goodfellow M."/>
            <person name="Bull A.T."/>
            <person name="Kalinowski J."/>
            <person name="Ziemert N."/>
        </authorList>
    </citation>
    <scope>NUCLEOTIDE SEQUENCE [LARGE SCALE GENOMIC DNA]</scope>
    <source>
        <strain evidence="4">H5</strain>
    </source>
</reference>
<evidence type="ECO:0000259" key="2">
    <source>
        <dbReference type="Pfam" id="PF04909"/>
    </source>
</evidence>
<dbReference type="InterPro" id="IPR032465">
    <property type="entry name" value="ACMSD"/>
</dbReference>